<accession>A0A8S0X2N1</accession>
<dbReference type="OrthoDB" id="6511194at2759"/>
<evidence type="ECO:0000256" key="8">
    <source>
        <dbReference type="ARBA" id="ARBA00022918"/>
    </source>
</evidence>
<evidence type="ECO:0000256" key="7">
    <source>
        <dbReference type="ARBA" id="ARBA00022801"/>
    </source>
</evidence>
<evidence type="ECO:0000259" key="10">
    <source>
        <dbReference type="PROSITE" id="PS50013"/>
    </source>
</evidence>
<evidence type="ECO:0000313" key="12">
    <source>
        <dbReference type="Proteomes" id="UP000467700"/>
    </source>
</evidence>
<comment type="caution">
    <text evidence="11">The sequence shown here is derived from an EMBL/GenBank/DDBJ whole genome shotgun (WGS) entry which is preliminary data.</text>
</comment>
<dbReference type="InterPro" id="IPR043502">
    <property type="entry name" value="DNA/RNA_pol_sf"/>
</dbReference>
<dbReference type="InterPro" id="IPR016197">
    <property type="entry name" value="Chromo-like_dom_sf"/>
</dbReference>
<feature type="compositionally biased region" description="Polar residues" evidence="9">
    <location>
        <begin position="749"/>
        <end position="760"/>
    </location>
</feature>
<evidence type="ECO:0000313" key="11">
    <source>
        <dbReference type="EMBL" id="CAA7271847.1"/>
    </source>
</evidence>
<evidence type="ECO:0000256" key="4">
    <source>
        <dbReference type="ARBA" id="ARBA00022695"/>
    </source>
</evidence>
<dbReference type="Gene3D" id="3.30.70.270">
    <property type="match status" value="1"/>
</dbReference>
<evidence type="ECO:0000256" key="3">
    <source>
        <dbReference type="ARBA" id="ARBA00022679"/>
    </source>
</evidence>
<dbReference type="InterPro" id="IPR050951">
    <property type="entry name" value="Retrovirus_Pol_polyprotein"/>
</dbReference>
<dbReference type="InterPro" id="IPR000477">
    <property type="entry name" value="RT_dom"/>
</dbReference>
<keyword evidence="12" id="KW-1185">Reference proteome</keyword>
<feature type="region of interest" description="Disordered" evidence="9">
    <location>
        <begin position="1283"/>
        <end position="1304"/>
    </location>
</feature>
<keyword evidence="3" id="KW-0808">Transferase</keyword>
<dbReference type="SUPFAM" id="SSF54160">
    <property type="entry name" value="Chromo domain-like"/>
    <property type="match status" value="1"/>
</dbReference>
<reference evidence="11 12" key="1">
    <citation type="submission" date="2020-01" db="EMBL/GenBank/DDBJ databases">
        <authorList>
            <person name="Gupta K D."/>
        </authorList>
    </citation>
    <scope>NUCLEOTIDE SEQUENCE [LARGE SCALE GENOMIC DNA]</scope>
</reference>
<dbReference type="InterPro" id="IPR021109">
    <property type="entry name" value="Peptidase_aspartic_dom_sf"/>
</dbReference>
<feature type="compositionally biased region" description="Acidic residues" evidence="9">
    <location>
        <begin position="28"/>
        <end position="37"/>
    </location>
</feature>
<feature type="compositionally biased region" description="Acidic residues" evidence="9">
    <location>
        <begin position="159"/>
        <end position="179"/>
    </location>
</feature>
<keyword evidence="6" id="KW-0255">Endonuclease</keyword>
<dbReference type="Gene3D" id="2.40.70.10">
    <property type="entry name" value="Acid Proteases"/>
    <property type="match status" value="1"/>
</dbReference>
<dbReference type="InterPro" id="IPR000953">
    <property type="entry name" value="Chromo/chromo_shadow_dom"/>
</dbReference>
<dbReference type="Proteomes" id="UP000467700">
    <property type="component" value="Unassembled WGS sequence"/>
</dbReference>
<keyword evidence="8" id="KW-0695">RNA-directed DNA polymerase</keyword>
<dbReference type="EMBL" id="CACVBS010000116">
    <property type="protein sequence ID" value="CAA7271847.1"/>
    <property type="molecule type" value="Genomic_DNA"/>
</dbReference>
<dbReference type="FunFam" id="3.10.10.10:FF:000007">
    <property type="entry name" value="Retrovirus-related Pol polyprotein from transposon 17.6-like Protein"/>
    <property type="match status" value="1"/>
</dbReference>
<sequence length="1915" mass="218313">MGRHSKATTARLGNLNHPRRSYKPTVEDVSESEDEDYIPTSNRQPLLKEGFFFLDEDLDSDSDWDPEDEEEVEVDEEELEGLKNESDIHQFAAVLCEAQALAVKAEREAAADKPNRPKHYTGNSKRSQRLHAFNRKKLAAAGQQFINSWFTVAKKTVSEDESGSDSDSSPEDPPTEDVEASMGRLFPERDELSNEMNPGPLHDTTGTQSDTRVRSAKEEVEELLKQLRNGCRPSDDSPETRTDVLLNGLCYKDFPMLRRALAKLTVKSKDKKLDVFFRSRITGMVATLNLYLDSQLSYTWREASLIAAKAAGRGPNHARNLRKWICQFLKSGKLPLHRYGSYNSSILDDEDFARDIQLHLTEKAKDGYIRAQDIVDYVATKDVQERLGVKARGITVRTARRWLKKLNWRYTRKRNGMYIDGHEREDVVAYRKAFVSRWQEYEKCFIIYDNDGNVLSKPAGFPVPQIGRFRLILVTHDESTFYENDRRKTKWTHFQEKATTERKGEGPLIMVSEFLTPDWGRLKDGDDEAHILFRAGKNRDGYFDNDDLISQVDHAIDIFEGLTNGFATGLFLFDNALSHQKRAMDALSARKMPKNAHATWTHHKDGPKMRTTCFGEHSTIQDFYYPDDHPTMPGWFKGMENIIRERSLWPQRGLNAQCEGFKYLGLSAPAVSPSVSPHDELAPTLRSHSKAPAVTVDLPIPPVETPKQDASRQRSPSPLSPLTSLEEHSLHLLTPSVTHPPPPPPPLQLSESAETDSTLVGPTHERLDISVRSWESDSDSEILTAYIHSKTAYNRTVMAPNKEATVEHPVVKHCPVLTAGELSPKAAMELDNAFQDFFTACGRSKTIAEEEKVPLILSTFKDLHIRDWIASDRERLLGLTYNTFMKELRANYLPTDWIENVRNEILGNRQQKNEPFWAWTQKMKAVNILLRGTTSHFNDDQLRQQLEGLMDAELRKAAARKGINTKTMLKDWIKAVKNLDEEYAYDRKRYRDAFEEDQRSSKRVALSGNTGNTAPRSSSNKASTSTGRAQTGGKWKKLPKLEQSEKDLLEEYEGCWKCHQFFAYHGTCSCPNEFLPGNGYHTLTLSDVQKHPKYNAYMEKKGKAKTVAAVTDVNKSDDEDDAVAATMSSALGNGTHSEVEHGDSDVSPPFRSKHIVWRATLTGPRAEFPVKVSTLIDNGAHLVLIRPELVDSLGLERLKLPVPETVDVAIKSLKEKRKIELDEFVKITVTSLDGCWTSRTVHAIIAPGLCMPIILGLPFLIHNDIVTDHANRSCIDKKTGYNLMNPDPLPPHKPKPLSPKQKRREFDKEVEKVKLIKKTTLAELCTVIRERITVPDEPSGELCAHAVAAVKERVEILANWETLLQKMQEHERLLKEEFLDVFKPIPHVDELPTEFLSEIHLKDATKNVKSRTYACPRKYKGSWQTLIKQHLDAGRIRPSSSRYASPAFIIPKADPTALPRWVNDYRDLNANTVEDSHPIPRQDDILADCSKGVFFVQIDMTNSFFQTPMHPDHIHLTAVTTPFGLYEWTVMPMGLRNAPAIHQRRVTHALRECIGRICHIYLDDIVIWSQTLEEHVRNMTMKDCDKDFPPWTEKEQAAFDAIKAIVVSRDCLTSIDYAKMPDNKIFVTTDASETRSGAVLSFGKSWETARPVAFDSMTFKGAELNYPVHEKELLAIIRALKKWRSDLLGVPFLIYSDHRTLENFQRQKDLSRRQARWMEFMSQYDFKIIYVQGEANSVADALSRLPTESTKSSTRAEREALGPWDVDPEDELCIVMERPLTSPCDMAEGLGYKLDPWTEKLRSAKDGMNGIAEKDGLWFDYGRRRGPFNRANSPNMFPVFHTSQVKPFTENDATLFPSREFEKPPPIVTENGEEYYIRDIIDERRRGRGWQYKVRWEGYAPEDENWKTPKRWTFG</sequence>
<dbReference type="CDD" id="cd09274">
    <property type="entry name" value="RNase_HI_RT_Ty3"/>
    <property type="match status" value="1"/>
</dbReference>
<keyword evidence="5" id="KW-0540">Nuclease</keyword>
<feature type="region of interest" description="Disordered" evidence="9">
    <location>
        <begin position="998"/>
        <end position="1038"/>
    </location>
</feature>
<dbReference type="SUPFAM" id="SSF56672">
    <property type="entry name" value="DNA/RNA polymerases"/>
    <property type="match status" value="1"/>
</dbReference>
<evidence type="ECO:0000256" key="2">
    <source>
        <dbReference type="ARBA" id="ARBA00022670"/>
    </source>
</evidence>
<dbReference type="GO" id="GO:0006508">
    <property type="term" value="P:proteolysis"/>
    <property type="evidence" value="ECO:0007669"/>
    <property type="project" value="UniProtKB-KW"/>
</dbReference>
<dbReference type="Pfam" id="PF17917">
    <property type="entry name" value="RT_RNaseH"/>
    <property type="match status" value="1"/>
</dbReference>
<protein>
    <recommendedName>
        <fullName evidence="1">RNA-directed DNA polymerase</fullName>
        <ecNumber evidence="1">2.7.7.49</ecNumber>
    </recommendedName>
</protein>
<dbReference type="GO" id="GO:0004519">
    <property type="term" value="F:endonuclease activity"/>
    <property type="evidence" value="ECO:0007669"/>
    <property type="project" value="UniProtKB-KW"/>
</dbReference>
<keyword evidence="2" id="KW-0645">Protease</keyword>
<keyword evidence="4" id="KW-0548">Nucleotidyltransferase</keyword>
<dbReference type="GO" id="GO:0006338">
    <property type="term" value="P:chromatin remodeling"/>
    <property type="evidence" value="ECO:0007669"/>
    <property type="project" value="UniProtKB-ARBA"/>
</dbReference>
<feature type="region of interest" description="Disordered" evidence="9">
    <location>
        <begin position="1"/>
        <end position="41"/>
    </location>
</feature>
<dbReference type="PROSITE" id="PS50013">
    <property type="entry name" value="CHROMO_2"/>
    <property type="match status" value="1"/>
</dbReference>
<feature type="region of interest" description="Disordered" evidence="9">
    <location>
        <begin position="105"/>
        <end position="132"/>
    </location>
</feature>
<dbReference type="PANTHER" id="PTHR37984:SF5">
    <property type="entry name" value="PROTEIN NYNRIN-LIKE"/>
    <property type="match status" value="1"/>
</dbReference>
<dbReference type="Gene3D" id="2.40.50.40">
    <property type="match status" value="1"/>
</dbReference>
<dbReference type="CDD" id="cd01647">
    <property type="entry name" value="RT_LTR"/>
    <property type="match status" value="1"/>
</dbReference>
<feature type="compositionally biased region" description="Pro residues" evidence="9">
    <location>
        <begin position="738"/>
        <end position="747"/>
    </location>
</feature>
<keyword evidence="7" id="KW-0378">Hydrolase</keyword>
<evidence type="ECO:0000256" key="9">
    <source>
        <dbReference type="SAM" id="MobiDB-lite"/>
    </source>
</evidence>
<dbReference type="Gene3D" id="3.10.10.10">
    <property type="entry name" value="HIV Type 1 Reverse Transcriptase, subunit A, domain 1"/>
    <property type="match status" value="1"/>
</dbReference>
<evidence type="ECO:0000256" key="6">
    <source>
        <dbReference type="ARBA" id="ARBA00022759"/>
    </source>
</evidence>
<feature type="compositionally biased region" description="Basic and acidic residues" evidence="9">
    <location>
        <begin position="105"/>
        <end position="115"/>
    </location>
</feature>
<proteinExistence type="predicted"/>
<dbReference type="InterPro" id="IPR043128">
    <property type="entry name" value="Rev_trsase/Diguanyl_cyclase"/>
</dbReference>
<dbReference type="GO" id="GO:0008233">
    <property type="term" value="F:peptidase activity"/>
    <property type="evidence" value="ECO:0007669"/>
    <property type="project" value="UniProtKB-KW"/>
</dbReference>
<dbReference type="CDD" id="cd00303">
    <property type="entry name" value="retropepsin_like"/>
    <property type="match status" value="1"/>
</dbReference>
<organism evidence="11 12">
    <name type="scientific">Cyclocybe aegerita</name>
    <name type="common">Black poplar mushroom</name>
    <name type="synonym">Agrocybe aegerita</name>
    <dbReference type="NCBI Taxonomy" id="1973307"/>
    <lineage>
        <taxon>Eukaryota</taxon>
        <taxon>Fungi</taxon>
        <taxon>Dikarya</taxon>
        <taxon>Basidiomycota</taxon>
        <taxon>Agaricomycotina</taxon>
        <taxon>Agaricomycetes</taxon>
        <taxon>Agaricomycetidae</taxon>
        <taxon>Agaricales</taxon>
        <taxon>Agaricineae</taxon>
        <taxon>Bolbitiaceae</taxon>
        <taxon>Cyclocybe</taxon>
    </lineage>
</organism>
<feature type="compositionally biased region" description="Basic residues" evidence="9">
    <location>
        <begin position="1292"/>
        <end position="1303"/>
    </location>
</feature>
<dbReference type="InterPro" id="IPR041373">
    <property type="entry name" value="RT_RNaseH"/>
</dbReference>
<dbReference type="Pfam" id="PF00078">
    <property type="entry name" value="RVT_1"/>
    <property type="match status" value="1"/>
</dbReference>
<dbReference type="PANTHER" id="PTHR37984">
    <property type="entry name" value="PROTEIN CBG26694"/>
    <property type="match status" value="1"/>
</dbReference>
<feature type="compositionally biased region" description="Polar residues" evidence="9">
    <location>
        <begin position="1007"/>
        <end position="1029"/>
    </location>
</feature>
<evidence type="ECO:0000256" key="5">
    <source>
        <dbReference type="ARBA" id="ARBA00022722"/>
    </source>
</evidence>
<evidence type="ECO:0000256" key="1">
    <source>
        <dbReference type="ARBA" id="ARBA00012493"/>
    </source>
</evidence>
<feature type="compositionally biased region" description="Low complexity" evidence="9">
    <location>
        <begin position="715"/>
        <end position="724"/>
    </location>
</feature>
<feature type="region of interest" description="Disordered" evidence="9">
    <location>
        <begin position="672"/>
        <end position="760"/>
    </location>
</feature>
<gene>
    <name evidence="11" type="ORF">AAE3_LOCUS14094</name>
</gene>
<feature type="domain" description="Chromo" evidence="10">
    <location>
        <begin position="1875"/>
        <end position="1915"/>
    </location>
</feature>
<dbReference type="EC" id="2.7.7.49" evidence="1"/>
<name>A0A8S0X2N1_CYCAE</name>
<feature type="region of interest" description="Disordered" evidence="9">
    <location>
        <begin position="157"/>
        <end position="217"/>
    </location>
</feature>
<dbReference type="GO" id="GO:0003964">
    <property type="term" value="F:RNA-directed DNA polymerase activity"/>
    <property type="evidence" value="ECO:0007669"/>
    <property type="project" value="UniProtKB-KW"/>
</dbReference>